<dbReference type="InterPro" id="IPR010890">
    <property type="entry name" value="PriC"/>
</dbReference>
<dbReference type="EMBL" id="MNAN01000014">
    <property type="protein sequence ID" value="OHU97427.1"/>
    <property type="molecule type" value="Genomic_DNA"/>
</dbReference>
<proteinExistence type="predicted"/>
<organism evidence="2 3">
    <name type="scientific">Pseudoalteromonas byunsanensis</name>
    <dbReference type="NCBI Taxonomy" id="327939"/>
    <lineage>
        <taxon>Bacteria</taxon>
        <taxon>Pseudomonadati</taxon>
        <taxon>Pseudomonadota</taxon>
        <taxon>Gammaproteobacteria</taxon>
        <taxon>Alteromonadales</taxon>
        <taxon>Pseudoalteromonadaceae</taxon>
        <taxon>Pseudoalteromonas</taxon>
    </lineage>
</organism>
<dbReference type="EMBL" id="MNAN01000008">
    <property type="protein sequence ID" value="OHU97827.1"/>
    <property type="molecule type" value="Genomic_DNA"/>
</dbReference>
<evidence type="ECO:0000313" key="3">
    <source>
        <dbReference type="Proteomes" id="UP000180253"/>
    </source>
</evidence>
<dbReference type="Pfam" id="PF07445">
    <property type="entry name" value="PriC"/>
    <property type="match status" value="1"/>
</dbReference>
<dbReference type="STRING" id="327939.BIW53_00720"/>
<gene>
    <name evidence="2" type="ORF">BIW53_00720</name>
    <name evidence="1" type="ORF">BIW53_02060</name>
</gene>
<dbReference type="Gene3D" id="1.20.1270.340">
    <property type="match status" value="1"/>
</dbReference>
<comment type="caution">
    <text evidence="2">The sequence shown here is derived from an EMBL/GenBank/DDBJ whole genome shotgun (WGS) entry which is preliminary data.</text>
</comment>
<dbReference type="RefSeq" id="WP_070989688.1">
    <property type="nucleotide sequence ID" value="NZ_CBCSHD010000024.1"/>
</dbReference>
<protein>
    <submittedName>
        <fullName evidence="2">Primosomal protein</fullName>
    </submittedName>
</protein>
<keyword evidence="3" id="KW-1185">Reference proteome</keyword>
<dbReference type="OrthoDB" id="7061116at2"/>
<reference evidence="2 3" key="1">
    <citation type="submission" date="2016-10" db="EMBL/GenBank/DDBJ databases">
        <title>Pseudoalteromonas amylolytica sp. nov., isolated from the surface seawater.</title>
        <authorList>
            <person name="Wu Y.-H."/>
            <person name="Cheng H."/>
            <person name="Jin X.-B."/>
            <person name="Wang C.-S."/>
            <person name="Xu X.-W."/>
        </authorList>
    </citation>
    <scope>NUCLEOTIDE SEQUENCE [LARGE SCALE GENOMIC DNA]</scope>
    <source>
        <strain evidence="2 3">JCM 12483</strain>
    </source>
</reference>
<dbReference type="InterPro" id="IPR038338">
    <property type="entry name" value="PriC_sf"/>
</dbReference>
<evidence type="ECO:0000313" key="1">
    <source>
        <dbReference type="EMBL" id="OHU97427.1"/>
    </source>
</evidence>
<accession>A0A1S1N924</accession>
<evidence type="ECO:0000313" key="2">
    <source>
        <dbReference type="EMBL" id="OHU97827.1"/>
    </source>
</evidence>
<dbReference type="Proteomes" id="UP000180253">
    <property type="component" value="Unassembled WGS sequence"/>
</dbReference>
<name>A0A1S1N924_9GAMM</name>
<dbReference type="AlphaFoldDB" id="A0A1S1N924"/>
<sequence>MVSNALDKLHQQLARLGEQAQQFDNAKWFDKNRYIQAQPSLFDRTVFATKSLLLCDYVDEIKAEVKYLPPMEKRHAYSFAVQRIATQIEAIIKVLKSTPVWAKENKNNFSKKSKVYRKAVQKIMQSSHELYQELSQNYEFERRLQEMIEMRREKLDKANTDEAQKINQEILALHARLGRCRKAISETEVKIQQVEKQQNR</sequence>